<comment type="caution">
    <text evidence="1">The sequence shown here is derived from an EMBL/GenBank/DDBJ whole genome shotgun (WGS) entry which is preliminary data.</text>
</comment>
<gene>
    <name evidence="1" type="ORF">QNM18_14415</name>
</gene>
<protein>
    <submittedName>
        <fullName evidence="1">Uncharacterized protein</fullName>
    </submittedName>
</protein>
<dbReference type="RefSeq" id="WP_211011801.1">
    <property type="nucleotide sequence ID" value="NZ_JASJUT010000005.1"/>
</dbReference>
<accession>A0ABT7EMK5</accession>
<keyword evidence="2" id="KW-1185">Reference proteome</keyword>
<reference evidence="1 2" key="1">
    <citation type="submission" date="2023-05" db="EMBL/GenBank/DDBJ databases">
        <title>Pseudoalteromonas ardens sp. nov., Pseudoalteromonas obscura sp. nov., and Pseudoalteromonas umbrosa sp. nov., isolated from the coral Montipora capitata.</title>
        <authorList>
            <person name="Thomas E.M."/>
            <person name="Smith E.M."/>
            <person name="Papke E."/>
            <person name="Shlafstein M.D."/>
            <person name="Oline D.K."/>
            <person name="Videau P."/>
            <person name="Saw J.H."/>
            <person name="Strangman W.K."/>
            <person name="Ushijima B."/>
        </authorList>
    </citation>
    <scope>NUCLEOTIDE SEQUENCE [LARGE SCALE GENOMIC DNA]</scope>
    <source>
        <strain evidence="1 2">P94</strain>
    </source>
</reference>
<dbReference type="EMBL" id="JASJUT010000005">
    <property type="protein sequence ID" value="MDK2596253.1"/>
    <property type="molecule type" value="Genomic_DNA"/>
</dbReference>
<dbReference type="Proteomes" id="UP001231915">
    <property type="component" value="Unassembled WGS sequence"/>
</dbReference>
<evidence type="ECO:0000313" key="2">
    <source>
        <dbReference type="Proteomes" id="UP001231915"/>
    </source>
</evidence>
<sequence>MNKMERASVKLIKQILVSSLVLTFMGASISVSAKAYKTVLVHGFQSQQLTAIDPRKIDSDGEAYWAEYWGVLADERIDWPSYERVEGKIASDYLWPKLRTMSEQGVCQPGCIFLTHSTGDLITRYIIDNQANWLENAGLEPLNIVATFDVAGAGGGSELADLAVNVANGLANPVVEAAVRAWLGRSVGQTLGVLNDLKVNNARQIASFPGDRTPRLRFVADGDLYLNATKLFLPGIDDSVVAAHSACGANQVAAFDSCSVNIGMDGKLSDQDGGVRHFLPYHYPMLMSDNYDHHSVISNQANGRVTTARSSIDIAPNKRVTFSTYEEEKGFWLWKKKYRYVRQSENTSMSALLFAAIPE</sequence>
<proteinExistence type="predicted"/>
<organism evidence="1 2">
    <name type="scientific">Pseudoalteromonas obscura</name>
    <dbReference type="NCBI Taxonomy" id="3048491"/>
    <lineage>
        <taxon>Bacteria</taxon>
        <taxon>Pseudomonadati</taxon>
        <taxon>Pseudomonadota</taxon>
        <taxon>Gammaproteobacteria</taxon>
        <taxon>Alteromonadales</taxon>
        <taxon>Pseudoalteromonadaceae</taxon>
        <taxon>Pseudoalteromonas</taxon>
    </lineage>
</organism>
<evidence type="ECO:0000313" key="1">
    <source>
        <dbReference type="EMBL" id="MDK2596253.1"/>
    </source>
</evidence>
<name>A0ABT7EMK5_9GAMM</name>